<dbReference type="Pfam" id="PF13456">
    <property type="entry name" value="RVT_3"/>
    <property type="match status" value="1"/>
</dbReference>
<dbReference type="AlphaFoldDB" id="A0A8X7QPD1"/>
<protein>
    <recommendedName>
        <fullName evidence="2">RNase H type-1 domain-containing protein</fullName>
    </recommendedName>
</protein>
<feature type="region of interest" description="Disordered" evidence="1">
    <location>
        <begin position="59"/>
        <end position="80"/>
    </location>
</feature>
<gene>
    <name evidence="3" type="ORF">Bca52824_056730</name>
</gene>
<dbReference type="GO" id="GO:0004523">
    <property type="term" value="F:RNA-DNA hybrid ribonuclease activity"/>
    <property type="evidence" value="ECO:0007669"/>
    <property type="project" value="InterPro"/>
</dbReference>
<dbReference type="InterPro" id="IPR002156">
    <property type="entry name" value="RNaseH_domain"/>
</dbReference>
<name>A0A8X7QPD1_BRACI</name>
<organism evidence="3 4">
    <name type="scientific">Brassica carinata</name>
    <name type="common">Ethiopian mustard</name>
    <name type="synonym">Abyssinian cabbage</name>
    <dbReference type="NCBI Taxonomy" id="52824"/>
    <lineage>
        <taxon>Eukaryota</taxon>
        <taxon>Viridiplantae</taxon>
        <taxon>Streptophyta</taxon>
        <taxon>Embryophyta</taxon>
        <taxon>Tracheophyta</taxon>
        <taxon>Spermatophyta</taxon>
        <taxon>Magnoliopsida</taxon>
        <taxon>eudicotyledons</taxon>
        <taxon>Gunneridae</taxon>
        <taxon>Pentapetalae</taxon>
        <taxon>rosids</taxon>
        <taxon>malvids</taxon>
        <taxon>Brassicales</taxon>
        <taxon>Brassicaceae</taxon>
        <taxon>Brassiceae</taxon>
        <taxon>Brassica</taxon>
    </lineage>
</organism>
<feature type="compositionally biased region" description="Basic residues" evidence="1">
    <location>
        <begin position="60"/>
        <end position="73"/>
    </location>
</feature>
<dbReference type="Proteomes" id="UP000886595">
    <property type="component" value="Unassembled WGS sequence"/>
</dbReference>
<evidence type="ECO:0000313" key="4">
    <source>
        <dbReference type="Proteomes" id="UP000886595"/>
    </source>
</evidence>
<reference evidence="3 4" key="1">
    <citation type="submission" date="2020-02" db="EMBL/GenBank/DDBJ databases">
        <authorList>
            <person name="Ma Q."/>
            <person name="Huang Y."/>
            <person name="Song X."/>
            <person name="Pei D."/>
        </authorList>
    </citation>
    <scope>NUCLEOTIDE SEQUENCE [LARGE SCALE GENOMIC DNA]</scope>
    <source>
        <strain evidence="3">Sxm20200214</strain>
        <tissue evidence="3">Leaf</tissue>
    </source>
</reference>
<dbReference type="GO" id="GO:0003676">
    <property type="term" value="F:nucleic acid binding"/>
    <property type="evidence" value="ECO:0007669"/>
    <property type="project" value="InterPro"/>
</dbReference>
<proteinExistence type="predicted"/>
<evidence type="ECO:0000313" key="3">
    <source>
        <dbReference type="EMBL" id="KAG2274175.1"/>
    </source>
</evidence>
<comment type="caution">
    <text evidence="3">The sequence shown here is derived from an EMBL/GenBank/DDBJ whole genome shotgun (WGS) entry which is preliminary data.</text>
</comment>
<evidence type="ECO:0000256" key="1">
    <source>
        <dbReference type="SAM" id="MobiDB-lite"/>
    </source>
</evidence>
<sequence>MASAIRANPLVGWRPEYSCRQENLFDIPQSSNSSSSMSGSTGARLKSFDLNLSGTSLKKMSVRKRPGKNKRNTKPNAGQEDNIQIAFKEGALIGTMYPSVNQIFLEKRGSDHRPVLVLLSNHHEGRKGRFRFDKSLLALPNLKGNIARAWGYQRECSNLRVSDRIRSCRNEICNWKKIFDLNAKRKRLKIQDELESEESSSNPNHATVLGLKRELVKANRDEESFWKQRSKDRWLKCGDMNTKAFHASVQMTRSMNSVDNRNTFVFEAKDQKAVEIVDNIYDEASAWFLAQQLDEMGEQKEEELVRSQKRIWSKLPSKWVKCNFGVKWLKKAQTMGAARIVRDSDGEPLLHSRKSFINIVSLEEVKEKALAWTLECMGAHKVNNIIIAGEDVVLMKVIERPKAWPSFTSIYQKMENFLGKFRCWKTKVESRSSNRCAFLIADSASTDRWYQSYVARGAPLWIVSIISSEKV</sequence>
<dbReference type="EMBL" id="JAAMPC010000012">
    <property type="protein sequence ID" value="KAG2274175.1"/>
    <property type="molecule type" value="Genomic_DNA"/>
</dbReference>
<dbReference type="OrthoDB" id="1935089at2759"/>
<evidence type="ECO:0000259" key="2">
    <source>
        <dbReference type="Pfam" id="PF13456"/>
    </source>
</evidence>
<keyword evidence="4" id="KW-1185">Reference proteome</keyword>
<feature type="domain" description="RNase H type-1" evidence="2">
    <location>
        <begin position="324"/>
        <end position="443"/>
    </location>
</feature>
<accession>A0A8X7QPD1</accession>